<dbReference type="EnsemblProtists" id="EOD16194">
    <property type="protein sequence ID" value="EOD16194"/>
    <property type="gene ID" value="EMIHUDRAFT_256234"/>
</dbReference>
<dbReference type="KEGG" id="ehx:EMIHUDRAFT_217426"/>
<evidence type="ECO:0000256" key="5">
    <source>
        <dbReference type="ARBA" id="ARBA00022691"/>
    </source>
</evidence>
<comment type="similarity">
    <text evidence="2">Belongs to the eukaryotic/archaeal PrmC-related family.</text>
</comment>
<reference evidence="8" key="1">
    <citation type="journal article" date="2013" name="Nature">
        <title>Pan genome of the phytoplankton Emiliania underpins its global distribution.</title>
        <authorList>
            <person name="Read B.A."/>
            <person name="Kegel J."/>
            <person name="Klute M.J."/>
            <person name="Kuo A."/>
            <person name="Lefebvre S.C."/>
            <person name="Maumus F."/>
            <person name="Mayer C."/>
            <person name="Miller J."/>
            <person name="Monier A."/>
            <person name="Salamov A."/>
            <person name="Young J."/>
            <person name="Aguilar M."/>
            <person name="Claverie J.M."/>
            <person name="Frickenhaus S."/>
            <person name="Gonzalez K."/>
            <person name="Herman E.K."/>
            <person name="Lin Y.C."/>
            <person name="Napier J."/>
            <person name="Ogata H."/>
            <person name="Sarno A.F."/>
            <person name="Shmutz J."/>
            <person name="Schroeder D."/>
            <person name="de Vargas C."/>
            <person name="Verret F."/>
            <person name="von Dassow P."/>
            <person name="Valentin K."/>
            <person name="Van de Peer Y."/>
            <person name="Wheeler G."/>
            <person name="Dacks J.B."/>
            <person name="Delwiche C.F."/>
            <person name="Dyhrman S.T."/>
            <person name="Glockner G."/>
            <person name="John U."/>
            <person name="Richards T."/>
            <person name="Worden A.Z."/>
            <person name="Zhang X."/>
            <person name="Grigoriev I.V."/>
            <person name="Allen A.E."/>
            <person name="Bidle K."/>
            <person name="Borodovsky M."/>
            <person name="Bowler C."/>
            <person name="Brownlee C."/>
            <person name="Cock J.M."/>
            <person name="Elias M."/>
            <person name="Gladyshev V.N."/>
            <person name="Groth M."/>
            <person name="Guda C."/>
            <person name="Hadaegh A."/>
            <person name="Iglesias-Rodriguez M.D."/>
            <person name="Jenkins J."/>
            <person name="Jones B.M."/>
            <person name="Lawson T."/>
            <person name="Leese F."/>
            <person name="Lindquist E."/>
            <person name="Lobanov A."/>
            <person name="Lomsadze A."/>
            <person name="Malik S.B."/>
            <person name="Marsh M.E."/>
            <person name="Mackinder L."/>
            <person name="Mock T."/>
            <person name="Mueller-Roeber B."/>
            <person name="Pagarete A."/>
            <person name="Parker M."/>
            <person name="Probert I."/>
            <person name="Quesneville H."/>
            <person name="Raines C."/>
            <person name="Rensing S.A."/>
            <person name="Riano-Pachon D.M."/>
            <person name="Richier S."/>
            <person name="Rokitta S."/>
            <person name="Shiraiwa Y."/>
            <person name="Soanes D.M."/>
            <person name="van der Giezen M."/>
            <person name="Wahlund T.M."/>
            <person name="Williams B."/>
            <person name="Wilson W."/>
            <person name="Wolfe G."/>
            <person name="Wurch L.L."/>
        </authorList>
    </citation>
    <scope>NUCLEOTIDE SEQUENCE</scope>
</reference>
<dbReference type="GO" id="GO:0008276">
    <property type="term" value="F:protein methyltransferase activity"/>
    <property type="evidence" value="ECO:0007669"/>
    <property type="project" value="TreeGrafter"/>
</dbReference>
<evidence type="ECO:0000256" key="6">
    <source>
        <dbReference type="ARBA" id="ARBA00023242"/>
    </source>
</evidence>
<accession>A0A0D3IY59</accession>
<dbReference type="Proteomes" id="UP000013827">
    <property type="component" value="Unassembled WGS sequence"/>
</dbReference>
<sequence length="180" mass="19164">MLGFRVYEPSDDTYLLLDALAADLAVLRAALPGVVLELGSGSGCVITGLAQILARGGVVRADLLGAVRPGTVDVLLFNPPYVPTSEEEAAGGQAERDISAAWAGGPDGRVVVDRLLPDLGRLLSARGVFYLLGVRENRPDELAAQVEAQHGMRAELIAERRAQNERLFVMRFSRSQPASA</sequence>
<keyword evidence="5" id="KW-0949">S-adenosyl-L-methionine</keyword>
<keyword evidence="4" id="KW-0808">Transferase</keyword>
<dbReference type="GO" id="GO:0005634">
    <property type="term" value="C:nucleus"/>
    <property type="evidence" value="ECO:0007669"/>
    <property type="project" value="UniProtKB-SubCell"/>
</dbReference>
<evidence type="ECO:0000256" key="4">
    <source>
        <dbReference type="ARBA" id="ARBA00022679"/>
    </source>
</evidence>
<dbReference type="OMA" id="EWDDWME"/>
<evidence type="ECO:0000256" key="3">
    <source>
        <dbReference type="ARBA" id="ARBA00022603"/>
    </source>
</evidence>
<dbReference type="GO" id="GO:0032259">
    <property type="term" value="P:methylation"/>
    <property type="evidence" value="ECO:0007669"/>
    <property type="project" value="UniProtKB-KW"/>
</dbReference>
<evidence type="ECO:0000256" key="1">
    <source>
        <dbReference type="ARBA" id="ARBA00004123"/>
    </source>
</evidence>
<keyword evidence="8" id="KW-1185">Reference proteome</keyword>
<dbReference type="RefSeq" id="XP_005760744.1">
    <property type="nucleotide sequence ID" value="XM_005760687.1"/>
</dbReference>
<dbReference type="PROSITE" id="PS00092">
    <property type="entry name" value="N6_MTASE"/>
    <property type="match status" value="1"/>
</dbReference>
<protein>
    <recommendedName>
        <fullName evidence="9">Methyltransferase small domain-containing protein</fullName>
    </recommendedName>
</protein>
<evidence type="ECO:0000313" key="7">
    <source>
        <dbReference type="EnsemblProtists" id="EOD16194"/>
    </source>
</evidence>
<dbReference type="RefSeq" id="XP_005768623.1">
    <property type="nucleotide sequence ID" value="XM_005768566.1"/>
</dbReference>
<evidence type="ECO:0000256" key="2">
    <source>
        <dbReference type="ARBA" id="ARBA00006149"/>
    </source>
</evidence>
<keyword evidence="6" id="KW-0539">Nucleus</keyword>
<reference evidence="7" key="2">
    <citation type="submission" date="2024-10" db="UniProtKB">
        <authorList>
            <consortium name="EnsemblProtists"/>
        </authorList>
    </citation>
    <scope>IDENTIFICATION</scope>
</reference>
<dbReference type="GO" id="GO:0035657">
    <property type="term" value="C:eRF1 methyltransferase complex"/>
    <property type="evidence" value="ECO:0007669"/>
    <property type="project" value="TreeGrafter"/>
</dbReference>
<dbReference type="InterPro" id="IPR002052">
    <property type="entry name" value="DNA_methylase_N6_adenine_CS"/>
</dbReference>
<dbReference type="KEGG" id="ehx:EMIHUDRAFT_256234"/>
<dbReference type="GeneID" id="17254571"/>
<dbReference type="SUPFAM" id="SSF53335">
    <property type="entry name" value="S-adenosyl-L-methionine-dependent methyltransferases"/>
    <property type="match status" value="1"/>
</dbReference>
<dbReference type="EnsemblProtists" id="EOD08315">
    <property type="protein sequence ID" value="EOD08315"/>
    <property type="gene ID" value="EMIHUDRAFT_217426"/>
</dbReference>
<dbReference type="eggNOG" id="KOG3191">
    <property type="taxonomic scope" value="Eukaryota"/>
</dbReference>
<organism evidence="7 8">
    <name type="scientific">Emiliania huxleyi (strain CCMP1516)</name>
    <dbReference type="NCBI Taxonomy" id="280463"/>
    <lineage>
        <taxon>Eukaryota</taxon>
        <taxon>Haptista</taxon>
        <taxon>Haptophyta</taxon>
        <taxon>Prymnesiophyceae</taxon>
        <taxon>Isochrysidales</taxon>
        <taxon>Noelaerhabdaceae</taxon>
        <taxon>Emiliania</taxon>
    </lineage>
</organism>
<dbReference type="InterPro" id="IPR052190">
    <property type="entry name" value="Euk-Arch_PrmC-MTase"/>
</dbReference>
<dbReference type="InterPro" id="IPR029063">
    <property type="entry name" value="SAM-dependent_MTases_sf"/>
</dbReference>
<dbReference type="FunFam" id="3.40.50.150:FF:000077">
    <property type="entry name" value="HemK methyltransferase family member 2"/>
    <property type="match status" value="1"/>
</dbReference>
<keyword evidence="3" id="KW-0489">Methyltransferase</keyword>
<proteinExistence type="inferred from homology"/>
<dbReference type="HOGENOM" id="CLU_018398_6_2_1"/>
<comment type="subcellular location">
    <subcellularLocation>
        <location evidence="1">Nucleus</location>
    </subcellularLocation>
</comment>
<name>A0A0D3IY59_EMIH1</name>
<dbReference type="GO" id="GO:0008757">
    <property type="term" value="F:S-adenosylmethionine-dependent methyltransferase activity"/>
    <property type="evidence" value="ECO:0007669"/>
    <property type="project" value="TreeGrafter"/>
</dbReference>
<evidence type="ECO:0008006" key="9">
    <source>
        <dbReference type="Google" id="ProtNLM"/>
    </source>
</evidence>
<dbReference type="PANTHER" id="PTHR45875:SF1">
    <property type="entry name" value="METHYLTRANSFERASE N6AMT1"/>
    <property type="match status" value="1"/>
</dbReference>
<dbReference type="PANTHER" id="PTHR45875">
    <property type="entry name" value="METHYLTRANSFERASE N6AMT1"/>
    <property type="match status" value="1"/>
</dbReference>
<dbReference type="GO" id="GO:0003676">
    <property type="term" value="F:nucleic acid binding"/>
    <property type="evidence" value="ECO:0007669"/>
    <property type="project" value="InterPro"/>
</dbReference>
<dbReference type="PaxDb" id="2903-EOD08315"/>
<dbReference type="Gene3D" id="3.40.50.150">
    <property type="entry name" value="Vaccinia Virus protein VP39"/>
    <property type="match status" value="2"/>
</dbReference>
<dbReference type="STRING" id="2903.R1D101"/>
<dbReference type="AlphaFoldDB" id="A0A0D3IY59"/>
<dbReference type="GeneID" id="17262344"/>
<evidence type="ECO:0000313" key="8">
    <source>
        <dbReference type="Proteomes" id="UP000013827"/>
    </source>
</evidence>